<dbReference type="InterPro" id="IPR016181">
    <property type="entry name" value="Acyl_CoA_acyltransferase"/>
</dbReference>
<dbReference type="Gene3D" id="3.40.630.30">
    <property type="match status" value="1"/>
</dbReference>
<evidence type="ECO:0000259" key="3">
    <source>
        <dbReference type="PROSITE" id="PS51186"/>
    </source>
</evidence>
<dbReference type="Pfam" id="PF00583">
    <property type="entry name" value="Acetyltransf_1"/>
    <property type="match status" value="1"/>
</dbReference>
<dbReference type="OrthoDB" id="9804026at2"/>
<dbReference type="AlphaFoldDB" id="A0A437N6D3"/>
<keyword evidence="5" id="KW-1185">Reference proteome</keyword>
<evidence type="ECO:0000256" key="1">
    <source>
        <dbReference type="ARBA" id="ARBA00022679"/>
    </source>
</evidence>
<comment type="caution">
    <text evidence="4">The sequence shown here is derived from an EMBL/GenBank/DDBJ whole genome shotgun (WGS) entry which is preliminary data.</text>
</comment>
<evidence type="ECO:0000256" key="2">
    <source>
        <dbReference type="ARBA" id="ARBA00023315"/>
    </source>
</evidence>
<name>A0A437N6D3_9SPHN</name>
<proteinExistence type="predicted"/>
<dbReference type="PANTHER" id="PTHR43420">
    <property type="entry name" value="ACETYLTRANSFERASE"/>
    <property type="match status" value="1"/>
</dbReference>
<protein>
    <submittedName>
        <fullName evidence="4">GNAT family N-acetyltransferase</fullName>
    </submittedName>
</protein>
<reference evidence="4 5" key="1">
    <citation type="submission" date="2019-01" db="EMBL/GenBank/DDBJ databases">
        <authorList>
            <person name="Chen W.-M."/>
        </authorList>
    </citation>
    <scope>NUCLEOTIDE SEQUENCE [LARGE SCALE GENOMIC DNA]</scope>
    <source>
        <strain evidence="4 5">FSY-9</strain>
    </source>
</reference>
<dbReference type="InterPro" id="IPR050680">
    <property type="entry name" value="YpeA/RimI_acetyltransf"/>
</dbReference>
<keyword evidence="1 4" id="KW-0808">Transferase</keyword>
<evidence type="ECO:0000313" key="5">
    <source>
        <dbReference type="Proteomes" id="UP000282837"/>
    </source>
</evidence>
<dbReference type="PROSITE" id="PS51186">
    <property type="entry name" value="GNAT"/>
    <property type="match status" value="1"/>
</dbReference>
<organism evidence="4 5">
    <name type="scientific">Novosphingobium umbonatum</name>
    <dbReference type="NCBI Taxonomy" id="1908524"/>
    <lineage>
        <taxon>Bacteria</taxon>
        <taxon>Pseudomonadati</taxon>
        <taxon>Pseudomonadota</taxon>
        <taxon>Alphaproteobacteria</taxon>
        <taxon>Sphingomonadales</taxon>
        <taxon>Sphingomonadaceae</taxon>
        <taxon>Novosphingobium</taxon>
    </lineage>
</organism>
<dbReference type="RefSeq" id="WP_127708494.1">
    <property type="nucleotide sequence ID" value="NZ_SACO01000005.1"/>
</dbReference>
<dbReference type="EMBL" id="SACO01000005">
    <property type="protein sequence ID" value="RVU05496.1"/>
    <property type="molecule type" value="Genomic_DNA"/>
</dbReference>
<feature type="domain" description="N-acetyltransferase" evidence="3">
    <location>
        <begin position="1"/>
        <end position="144"/>
    </location>
</feature>
<accession>A0A437N6D3</accession>
<dbReference type="SUPFAM" id="SSF55729">
    <property type="entry name" value="Acyl-CoA N-acyltransferases (Nat)"/>
    <property type="match status" value="1"/>
</dbReference>
<dbReference type="CDD" id="cd04301">
    <property type="entry name" value="NAT_SF"/>
    <property type="match status" value="1"/>
</dbReference>
<gene>
    <name evidence="4" type="ORF">EOE18_08860</name>
</gene>
<dbReference type="GO" id="GO:0016747">
    <property type="term" value="F:acyltransferase activity, transferring groups other than amino-acyl groups"/>
    <property type="evidence" value="ECO:0007669"/>
    <property type="project" value="InterPro"/>
</dbReference>
<evidence type="ECO:0000313" key="4">
    <source>
        <dbReference type="EMBL" id="RVU05496.1"/>
    </source>
</evidence>
<dbReference type="PANTHER" id="PTHR43420:SF44">
    <property type="entry name" value="ACETYLTRANSFERASE YPEA"/>
    <property type="match status" value="1"/>
</dbReference>
<keyword evidence="2" id="KW-0012">Acyltransferase</keyword>
<dbReference type="Proteomes" id="UP000282837">
    <property type="component" value="Unassembled WGS sequence"/>
</dbReference>
<dbReference type="InterPro" id="IPR000182">
    <property type="entry name" value="GNAT_dom"/>
</dbReference>
<sequence>MAVMEAAFDPAFGEAWNRGQVENALLLGNCYYHLITPDGQEAQAGDTVAGFALLRQVLDEAELLLFAIAPDWRRRGLGDILLQKTTSKAEDRGICTILLEMRRNNPAEFLYRKHSFRQIGVRPKYYRAIDGSRIDAITFERKLDAG</sequence>